<dbReference type="PRINTS" id="PR00095">
    <property type="entry name" value="ANTSNTHASEI"/>
</dbReference>
<dbReference type="Gene3D" id="3.60.120.10">
    <property type="entry name" value="Anthranilate synthase"/>
    <property type="match status" value="1"/>
</dbReference>
<evidence type="ECO:0000259" key="1">
    <source>
        <dbReference type="Pfam" id="PF00425"/>
    </source>
</evidence>
<dbReference type="OrthoDB" id="9806579at2"/>
<dbReference type="InterPro" id="IPR015890">
    <property type="entry name" value="Chorismate_C"/>
</dbReference>
<dbReference type="SUPFAM" id="SSF56322">
    <property type="entry name" value="ADC synthase"/>
    <property type="match status" value="1"/>
</dbReference>
<sequence>MVTEPLTLPRLVATTREISPVDALEFADPANPLVWTRNGDILVAAGPDLLHIDVGEEGRIAAIADLWRAFSQTADVFDEVELPGSGLVAFAALAFDDTSAAPSTLVIPTTVIGRRGDRAWMTRIRLMERPDDIAEPGPIAFGPSWSASLGPGAMDPEAHEGAVRRALEIIGSGAAQKIVVARDVVGTVPANADIRRLVRALAEEYTDTWTFAVDGIVGASPETLVTVRGGVVSARVLAGTRGRGAHASDDEAITAELRSSEKDRNEHRFAVDSVLEALRSHTTSLEAGDAFALELPNLWHLATDVRGELDGGASALDLVRSLHPTAAVAGTPTDRAVEAIREIEPFDRGRYSGPVGWIDGNGDGEFAIALRCAQFGAPDQGATRTVEAHAGGGIVEGSVAEAELLETRVKFRPIVDALA</sequence>
<feature type="domain" description="Chorismate-utilising enzyme C-terminal" evidence="1">
    <location>
        <begin position="157"/>
        <end position="410"/>
    </location>
</feature>
<dbReference type="RefSeq" id="WP_114118367.1">
    <property type="nucleotide sequence ID" value="NZ_BMHU01000002.1"/>
</dbReference>
<comment type="caution">
    <text evidence="2">The sequence shown here is derived from an EMBL/GenBank/DDBJ whole genome shotgun (WGS) entry which is preliminary data.</text>
</comment>
<proteinExistence type="predicted"/>
<evidence type="ECO:0000313" key="2">
    <source>
        <dbReference type="EMBL" id="RCK58728.1"/>
    </source>
</evidence>
<protein>
    <submittedName>
        <fullName evidence="2">Isochorismate synthase</fullName>
    </submittedName>
</protein>
<accession>A0A367XYQ4</accession>
<keyword evidence="3" id="KW-1185">Reference proteome</keyword>
<gene>
    <name evidence="2" type="ORF">DTO57_10245</name>
</gene>
<dbReference type="PANTHER" id="PTHR42839:SF2">
    <property type="entry name" value="ISOCHORISMATE SYNTHASE ENTC"/>
    <property type="match status" value="1"/>
</dbReference>
<dbReference type="Pfam" id="PF00425">
    <property type="entry name" value="Chorismate_bind"/>
    <property type="match status" value="1"/>
</dbReference>
<reference evidence="2 3" key="1">
    <citation type="submission" date="2018-07" db="EMBL/GenBank/DDBJ databases">
        <title>Microbacterium endoborsara sp. nov., a novel actinobacterium isolated from Borszczowia aralocaspica.</title>
        <authorList>
            <person name="An D."/>
        </authorList>
    </citation>
    <scope>NUCLEOTIDE SEQUENCE [LARGE SCALE GENOMIC DNA]</scope>
    <source>
        <strain evidence="2 3">C1.15228</strain>
    </source>
</reference>
<dbReference type="InterPro" id="IPR005801">
    <property type="entry name" value="ADC_synthase"/>
</dbReference>
<dbReference type="EMBL" id="QORO01000003">
    <property type="protein sequence ID" value="RCK58728.1"/>
    <property type="molecule type" value="Genomic_DNA"/>
</dbReference>
<evidence type="ECO:0000313" key="3">
    <source>
        <dbReference type="Proteomes" id="UP000253508"/>
    </source>
</evidence>
<dbReference type="InterPro" id="IPR019999">
    <property type="entry name" value="Anth_synth_I-like"/>
</dbReference>
<organism evidence="2 3">
    <name type="scientific">Microbacterium sorbitolivorans</name>
    <dbReference type="NCBI Taxonomy" id="1867410"/>
    <lineage>
        <taxon>Bacteria</taxon>
        <taxon>Bacillati</taxon>
        <taxon>Actinomycetota</taxon>
        <taxon>Actinomycetes</taxon>
        <taxon>Micrococcales</taxon>
        <taxon>Microbacteriaceae</taxon>
        <taxon>Microbacterium</taxon>
    </lineage>
</organism>
<dbReference type="Proteomes" id="UP000253508">
    <property type="component" value="Unassembled WGS sequence"/>
</dbReference>
<name>A0A367XYQ4_9MICO</name>
<dbReference type="PANTHER" id="PTHR42839">
    <property type="entry name" value="ISOCHORISMATE SYNTHASE ENTC"/>
    <property type="match status" value="1"/>
</dbReference>
<dbReference type="AlphaFoldDB" id="A0A367XYQ4"/>